<dbReference type="GO" id="GO:0003978">
    <property type="term" value="F:UDP-glucose 4-epimerase activity"/>
    <property type="evidence" value="ECO:0007669"/>
    <property type="project" value="UniProtKB-EC"/>
</dbReference>
<protein>
    <submittedName>
        <fullName evidence="4">UDP-glucose 4-epimerase</fullName>
        <ecNumber evidence="4">5.1.3.2</ecNumber>
    </submittedName>
</protein>
<dbReference type="Gene3D" id="3.40.50.720">
    <property type="entry name" value="NAD(P)-binding Rossmann-like Domain"/>
    <property type="match status" value="1"/>
</dbReference>
<dbReference type="OrthoDB" id="9801785at2"/>
<accession>H0E759</accession>
<name>H0E759_9ACTN</name>
<keyword evidence="5" id="KW-1185">Reference proteome</keyword>
<feature type="transmembrane region" description="Helical" evidence="2">
    <location>
        <begin position="339"/>
        <end position="362"/>
    </location>
</feature>
<dbReference type="Proteomes" id="UP000005143">
    <property type="component" value="Unassembled WGS sequence"/>
</dbReference>
<proteinExistence type="inferred from homology"/>
<evidence type="ECO:0000313" key="5">
    <source>
        <dbReference type="Proteomes" id="UP000005143"/>
    </source>
</evidence>
<comment type="similarity">
    <text evidence="1">Belongs to the NAD(P)-dependent epimerase/dehydratase family.</text>
</comment>
<keyword evidence="2" id="KW-0472">Membrane</keyword>
<comment type="caution">
    <text evidence="4">The sequence shown here is derived from an EMBL/GenBank/DDBJ whole genome shotgun (WGS) entry which is preliminary data.</text>
</comment>
<dbReference type="Pfam" id="PF01370">
    <property type="entry name" value="Epimerase"/>
    <property type="match status" value="1"/>
</dbReference>
<feature type="transmembrane region" description="Helical" evidence="2">
    <location>
        <begin position="435"/>
        <end position="452"/>
    </location>
</feature>
<reference evidence="4 5" key="1">
    <citation type="journal article" date="2013" name="Biodegradation">
        <title>Quantitative proteomic analysis of ibuprofen-degrading Patulibacter sp. strain I11.</title>
        <authorList>
            <person name="Almeida B."/>
            <person name="Kjeldal H."/>
            <person name="Lolas I."/>
            <person name="Knudsen A.D."/>
            <person name="Carvalho G."/>
            <person name="Nielsen K.L."/>
            <person name="Barreto Crespo M.T."/>
            <person name="Stensballe A."/>
            <person name="Nielsen J.L."/>
        </authorList>
    </citation>
    <scope>NUCLEOTIDE SEQUENCE [LARGE SCALE GENOMIC DNA]</scope>
    <source>
        <strain evidence="4 5">I11</strain>
    </source>
</reference>
<dbReference type="EMBL" id="AGUD01000219">
    <property type="protein sequence ID" value="EHN10476.1"/>
    <property type="molecule type" value="Genomic_DNA"/>
</dbReference>
<dbReference type="InterPro" id="IPR001509">
    <property type="entry name" value="Epimerase_deHydtase"/>
</dbReference>
<evidence type="ECO:0000256" key="1">
    <source>
        <dbReference type="ARBA" id="ARBA00007637"/>
    </source>
</evidence>
<gene>
    <name evidence="4" type="ORF">PAI11_26610</name>
</gene>
<evidence type="ECO:0000259" key="3">
    <source>
        <dbReference type="Pfam" id="PF01370"/>
    </source>
</evidence>
<dbReference type="InterPro" id="IPR036291">
    <property type="entry name" value="NAD(P)-bd_dom_sf"/>
</dbReference>
<feature type="domain" description="NAD-dependent epimerase/dehydratase" evidence="3">
    <location>
        <begin position="10"/>
        <end position="237"/>
    </location>
</feature>
<organism evidence="4 5">
    <name type="scientific">Patulibacter medicamentivorans</name>
    <dbReference type="NCBI Taxonomy" id="1097667"/>
    <lineage>
        <taxon>Bacteria</taxon>
        <taxon>Bacillati</taxon>
        <taxon>Actinomycetota</taxon>
        <taxon>Thermoleophilia</taxon>
        <taxon>Solirubrobacterales</taxon>
        <taxon>Patulibacteraceae</taxon>
        <taxon>Patulibacter</taxon>
    </lineage>
</organism>
<evidence type="ECO:0000313" key="4">
    <source>
        <dbReference type="EMBL" id="EHN10476.1"/>
    </source>
</evidence>
<dbReference type="SUPFAM" id="SSF51735">
    <property type="entry name" value="NAD(P)-binding Rossmann-fold domains"/>
    <property type="match status" value="1"/>
</dbReference>
<keyword evidence="4" id="KW-0413">Isomerase</keyword>
<dbReference type="AlphaFoldDB" id="H0E759"/>
<sequence length="464" mass="48770">MRAVDAPSTVLVTGGAGFIGSHVVDRLAAAGHRPRILDARPSPWHDRDAVETAIGDVRRVDDVLAAAEGCAAICHLAAAADVNDVLERPHWATELNSIGTLSVLEAARRLSTPRVVYASTVWVYSDVDADEVDELAPLPPPAHLYTAGKLSGELYCRSYAELYGVESTVVRFGIPYGPRARPAAVIPSFVGRARRGEPLTIAGSGEQERSFVYVEDLAEGVVRALAPQAAGRTYNLGSDETTTIRGLAEVVRDVVAPVEIVHTEGRAGDLRGTTIRNQRAADELGWRASTPLREGVRRYAAWVEEQERAEVAAGPASAPVRAAAGDRGPSLPRRIAGRLAAIAGDPLTLGLASLLAIVSALLPAVTASHSRADAVGVMTLALVLLLPLWAVSVGSWPESLRRTQAVLAGGFGALGVLLSTSLSPEQLADVGRTRAITITLLLLLLASVARAARSRGARGIGERA</sequence>
<keyword evidence="2" id="KW-0812">Transmembrane</keyword>
<keyword evidence="2" id="KW-1133">Transmembrane helix</keyword>
<dbReference type="RefSeq" id="WP_007575972.1">
    <property type="nucleotide sequence ID" value="NZ_AGUD01000219.1"/>
</dbReference>
<evidence type="ECO:0000256" key="2">
    <source>
        <dbReference type="SAM" id="Phobius"/>
    </source>
</evidence>
<feature type="transmembrane region" description="Helical" evidence="2">
    <location>
        <begin position="374"/>
        <end position="393"/>
    </location>
</feature>
<dbReference type="PANTHER" id="PTHR43000">
    <property type="entry name" value="DTDP-D-GLUCOSE 4,6-DEHYDRATASE-RELATED"/>
    <property type="match status" value="1"/>
</dbReference>
<dbReference type="EC" id="5.1.3.2" evidence="4"/>